<organism evidence="2">
    <name type="scientific">freshwater metagenome</name>
    <dbReference type="NCBI Taxonomy" id="449393"/>
    <lineage>
        <taxon>unclassified sequences</taxon>
        <taxon>metagenomes</taxon>
        <taxon>ecological metagenomes</taxon>
    </lineage>
</organism>
<sequence length="258" mass="26618">MPRSFAGGTTRSAIFIAAASATGVAVGQWSSAVACDATSGTCPGVSGTFRVMLLRSFLKPPLRIQALLDRTTPGVSMPLPSQSPTIGTSVGTPKGIVMRAPPSGCIATVTPLLALGAFVASGSRSVQVPSRNRPSSSVPLPSQSPTTGTSPAAPNASVRVESSAESFQSHWPARKTPISGMRSPSMSPTTGTSPDCPPHAPLDSQVGDPTTAFVKYHCPRLYRPGVSTPSPFQSPISGVPEAFGMRIVVRLVRMPKPL</sequence>
<name>A0A6J7EZ64_9ZZZZ</name>
<protein>
    <submittedName>
        <fullName evidence="2">Unannotated protein</fullName>
    </submittedName>
</protein>
<evidence type="ECO:0000256" key="1">
    <source>
        <dbReference type="SAM" id="MobiDB-lite"/>
    </source>
</evidence>
<feature type="compositionally biased region" description="Low complexity" evidence="1">
    <location>
        <begin position="124"/>
        <end position="145"/>
    </location>
</feature>
<dbReference type="EMBL" id="CAFBLS010000241">
    <property type="protein sequence ID" value="CAB4884633.1"/>
    <property type="molecule type" value="Genomic_DNA"/>
</dbReference>
<feature type="compositionally biased region" description="Low complexity" evidence="1">
    <location>
        <begin position="183"/>
        <end position="194"/>
    </location>
</feature>
<proteinExistence type="predicted"/>
<dbReference type="AlphaFoldDB" id="A0A6J7EZ64"/>
<gene>
    <name evidence="2" type="ORF">UFOPK3402_01643</name>
</gene>
<accession>A0A6J7EZ64</accession>
<evidence type="ECO:0000313" key="2">
    <source>
        <dbReference type="EMBL" id="CAB4884633.1"/>
    </source>
</evidence>
<dbReference type="PROSITE" id="PS51257">
    <property type="entry name" value="PROKAR_LIPOPROTEIN"/>
    <property type="match status" value="1"/>
</dbReference>
<feature type="region of interest" description="Disordered" evidence="1">
    <location>
        <begin position="124"/>
        <end position="202"/>
    </location>
</feature>
<reference evidence="2" key="1">
    <citation type="submission" date="2020-05" db="EMBL/GenBank/DDBJ databases">
        <authorList>
            <person name="Chiriac C."/>
            <person name="Salcher M."/>
            <person name="Ghai R."/>
            <person name="Kavagutti S V."/>
        </authorList>
    </citation>
    <scope>NUCLEOTIDE SEQUENCE</scope>
</reference>